<dbReference type="EMBL" id="CP095061">
    <property type="protein sequence ID" value="UOQ67102.1"/>
    <property type="molecule type" value="Genomic_DNA"/>
</dbReference>
<keyword evidence="3" id="KW-1185">Reference proteome</keyword>
<organism evidence="2 3">
    <name type="scientific">Hymenobacter volaticus</name>
    <dbReference type="NCBI Taxonomy" id="2932254"/>
    <lineage>
        <taxon>Bacteria</taxon>
        <taxon>Pseudomonadati</taxon>
        <taxon>Bacteroidota</taxon>
        <taxon>Cytophagia</taxon>
        <taxon>Cytophagales</taxon>
        <taxon>Hymenobacteraceae</taxon>
        <taxon>Hymenobacter</taxon>
    </lineage>
</organism>
<evidence type="ECO:0000313" key="2">
    <source>
        <dbReference type="EMBL" id="UOQ67102.1"/>
    </source>
</evidence>
<accession>A0ABY4G8L5</accession>
<gene>
    <name evidence="2" type="ORF">MUN86_04125</name>
</gene>
<feature type="domain" description="RES" evidence="1">
    <location>
        <begin position="82"/>
        <end position="222"/>
    </location>
</feature>
<dbReference type="Proteomes" id="UP000830401">
    <property type="component" value="Chromosome"/>
</dbReference>
<evidence type="ECO:0000313" key="3">
    <source>
        <dbReference type="Proteomes" id="UP000830401"/>
    </source>
</evidence>
<proteinExistence type="predicted"/>
<dbReference type="RefSeq" id="WP_245122092.1">
    <property type="nucleotide sequence ID" value="NZ_CP095061.1"/>
</dbReference>
<protein>
    <submittedName>
        <fullName evidence="2">RES domain-containing protein</fullName>
    </submittedName>
</protein>
<sequence>MSVQAPTPASEVHIHRQLRRLRHLNCRRHSIDSLTGRVRQLLASSAVRCLELPAGTLVYRGVACQEPPERISDVSYPPSERIAHDQRANRAGVPMFYASATWHPPFFEAGVEPNDQILITRWITRQPLRLVSFHAADQCTDNPHSDRNQALRQAINQLPSAVRPTAAFLTKAFTRNVTEDKHHDYRLSIAIAEACELGSTFDGLLYPSAAMPSLAHNLALHPSCIDTGKLELQYVEHLRVNHVGTETLDVHSLDFANSYDSTGRLQWLGQPGNWLLREGGTVTACNFAAAKAAKQ</sequence>
<reference evidence="2" key="1">
    <citation type="submission" date="2022-04" db="EMBL/GenBank/DDBJ databases">
        <title>Hymenobacter sp. isolated from the air.</title>
        <authorList>
            <person name="Won M."/>
            <person name="Lee C.-M."/>
            <person name="Woen H.-Y."/>
            <person name="Kwon S.-W."/>
        </authorList>
    </citation>
    <scope>NUCLEOTIDE SEQUENCE</scope>
    <source>
        <strain evidence="2">5420S-77</strain>
    </source>
</reference>
<dbReference type="InterPro" id="IPR014914">
    <property type="entry name" value="RES_dom"/>
</dbReference>
<name>A0ABY4G8L5_9BACT</name>
<dbReference type="Pfam" id="PF08808">
    <property type="entry name" value="RES"/>
    <property type="match status" value="1"/>
</dbReference>
<evidence type="ECO:0000259" key="1">
    <source>
        <dbReference type="Pfam" id="PF08808"/>
    </source>
</evidence>